<feature type="chain" id="PRO_5012580645" description="Pherophorin domain-containing protein" evidence="2">
    <location>
        <begin position="26"/>
        <end position="255"/>
    </location>
</feature>
<sequence>MTSMKMLMIFVVSGVCSLLLRLSSACNEKPNASNLNVYASNASASNGTTGSSSTTSTYVICYTVSNTATCNTSSTCCGSSTAKSVTIFYRKACEANITAITVNNNKWQNFTIGPAKRFPAVTIKDLPTKTTANKQEVCLSIKTATCSTAAHFSGGASIMSSDNNCCPRIRFSISKASSPSPSTLPAGLSPHLYSRPPRHAPPKHHPQKVSSHHPYSPSPVYPPSLSPVSLLVSTPSPLLIISQSPPAMHDPTPLA</sequence>
<gene>
    <name evidence="3" type="ORF">CEUSTIGMA_g1206.t1</name>
</gene>
<proteinExistence type="predicted"/>
<feature type="signal peptide" evidence="2">
    <location>
        <begin position="1"/>
        <end position="25"/>
    </location>
</feature>
<evidence type="ECO:0000256" key="2">
    <source>
        <dbReference type="SAM" id="SignalP"/>
    </source>
</evidence>
<feature type="region of interest" description="Disordered" evidence="1">
    <location>
        <begin position="175"/>
        <end position="220"/>
    </location>
</feature>
<dbReference type="AlphaFoldDB" id="A0A250WSE3"/>
<dbReference type="Proteomes" id="UP000232323">
    <property type="component" value="Unassembled WGS sequence"/>
</dbReference>
<feature type="compositionally biased region" description="Basic residues" evidence="1">
    <location>
        <begin position="196"/>
        <end position="211"/>
    </location>
</feature>
<comment type="caution">
    <text evidence="3">The sequence shown here is derived from an EMBL/GenBank/DDBJ whole genome shotgun (WGS) entry which is preliminary data.</text>
</comment>
<organism evidence="3 4">
    <name type="scientific">Chlamydomonas eustigma</name>
    <dbReference type="NCBI Taxonomy" id="1157962"/>
    <lineage>
        <taxon>Eukaryota</taxon>
        <taxon>Viridiplantae</taxon>
        <taxon>Chlorophyta</taxon>
        <taxon>core chlorophytes</taxon>
        <taxon>Chlorophyceae</taxon>
        <taxon>CS clade</taxon>
        <taxon>Chlamydomonadales</taxon>
        <taxon>Chlamydomonadaceae</taxon>
        <taxon>Chlamydomonas</taxon>
    </lineage>
</organism>
<accession>A0A250WSE3</accession>
<evidence type="ECO:0008006" key="5">
    <source>
        <dbReference type="Google" id="ProtNLM"/>
    </source>
</evidence>
<evidence type="ECO:0000313" key="3">
    <source>
        <dbReference type="EMBL" id="GAX73755.1"/>
    </source>
</evidence>
<keyword evidence="4" id="KW-1185">Reference proteome</keyword>
<reference evidence="3 4" key="1">
    <citation type="submission" date="2017-08" db="EMBL/GenBank/DDBJ databases">
        <title>Acidophilic green algal genome provides insights into adaptation to an acidic environment.</title>
        <authorList>
            <person name="Hirooka S."/>
            <person name="Hirose Y."/>
            <person name="Kanesaki Y."/>
            <person name="Higuchi S."/>
            <person name="Fujiwara T."/>
            <person name="Onuma R."/>
            <person name="Era A."/>
            <person name="Ohbayashi R."/>
            <person name="Uzuka A."/>
            <person name="Nozaki H."/>
            <person name="Yoshikawa H."/>
            <person name="Miyagishima S.Y."/>
        </authorList>
    </citation>
    <scope>NUCLEOTIDE SEQUENCE [LARGE SCALE GENOMIC DNA]</scope>
    <source>
        <strain evidence="3 4">NIES-2499</strain>
    </source>
</reference>
<dbReference type="EMBL" id="BEGY01000005">
    <property type="protein sequence ID" value="GAX73755.1"/>
    <property type="molecule type" value="Genomic_DNA"/>
</dbReference>
<evidence type="ECO:0000313" key="4">
    <source>
        <dbReference type="Proteomes" id="UP000232323"/>
    </source>
</evidence>
<evidence type="ECO:0000256" key="1">
    <source>
        <dbReference type="SAM" id="MobiDB-lite"/>
    </source>
</evidence>
<protein>
    <recommendedName>
        <fullName evidence="5">Pherophorin domain-containing protein</fullName>
    </recommendedName>
</protein>
<name>A0A250WSE3_9CHLO</name>
<keyword evidence="2" id="KW-0732">Signal</keyword>
<feature type="compositionally biased region" description="Low complexity" evidence="1">
    <location>
        <begin position="175"/>
        <end position="190"/>
    </location>
</feature>